<keyword evidence="2" id="KW-1185">Reference proteome</keyword>
<gene>
    <name evidence="1" type="ORF">PHO31112_05413</name>
</gene>
<dbReference type="AlphaFoldDB" id="A0A5E4ZF40"/>
<name>A0A5E4ZF40_9BURK</name>
<reference evidence="1 2" key="1">
    <citation type="submission" date="2019-08" db="EMBL/GenBank/DDBJ databases">
        <authorList>
            <person name="Peeters C."/>
        </authorList>
    </citation>
    <scope>NUCLEOTIDE SEQUENCE [LARGE SCALE GENOMIC DNA]</scope>
    <source>
        <strain evidence="1 2">LMG 31112</strain>
    </source>
</reference>
<dbReference type="EMBL" id="CABPSM010000043">
    <property type="protein sequence ID" value="VVE59045.1"/>
    <property type="molecule type" value="Genomic_DNA"/>
</dbReference>
<dbReference type="InterPro" id="IPR036397">
    <property type="entry name" value="RNaseH_sf"/>
</dbReference>
<proteinExistence type="predicted"/>
<dbReference type="Gene3D" id="3.30.420.10">
    <property type="entry name" value="Ribonuclease H-like superfamily/Ribonuclease H"/>
    <property type="match status" value="1"/>
</dbReference>
<evidence type="ECO:0000313" key="2">
    <source>
        <dbReference type="Proteomes" id="UP000343317"/>
    </source>
</evidence>
<dbReference type="Proteomes" id="UP000343317">
    <property type="component" value="Unassembled WGS sequence"/>
</dbReference>
<accession>A0A5E4ZF40</accession>
<evidence type="ECO:0000313" key="1">
    <source>
        <dbReference type="EMBL" id="VVE59045.1"/>
    </source>
</evidence>
<dbReference type="GO" id="GO:0003676">
    <property type="term" value="F:nucleic acid binding"/>
    <property type="evidence" value="ECO:0007669"/>
    <property type="project" value="InterPro"/>
</dbReference>
<organism evidence="1 2">
    <name type="scientific">Pandoraea horticolens</name>
    <dbReference type="NCBI Taxonomy" id="2508298"/>
    <lineage>
        <taxon>Bacteria</taxon>
        <taxon>Pseudomonadati</taxon>
        <taxon>Pseudomonadota</taxon>
        <taxon>Betaproteobacteria</taxon>
        <taxon>Burkholderiales</taxon>
        <taxon>Burkholderiaceae</taxon>
        <taxon>Pandoraea</taxon>
    </lineage>
</organism>
<protein>
    <submittedName>
        <fullName evidence="1">Integrase catalytic subunit</fullName>
    </submittedName>
</protein>
<dbReference type="InterPro" id="IPR012337">
    <property type="entry name" value="RNaseH-like_sf"/>
</dbReference>
<sequence>MQDALRPRRKRDRLLVAGLAYRSGAGFASEACPEVAYACWDVLKVDNAAAHLSEETFVPACQFIGCRLEAGPVARPTTRPFIERFFLTLTDRMSRQVIGTTGRNPEDPAGQRGRRVPVEQLITLPELEELLDMTIANYHATPHDGLNGRTPLEALQLAIAHQQTAVRTLPQLLRARLHQLQPVHLCAIRGNLARGVAPYISLYGARYSNEVLQRTPGLSGEKIRVYPNPADMREAWAYLPNGAGLGRLAVLEGWRYSRHTLRLRRHILRQRRLGKLKFAGEQNPVQVTCP</sequence>
<dbReference type="SUPFAM" id="SSF53098">
    <property type="entry name" value="Ribonuclease H-like"/>
    <property type="match status" value="1"/>
</dbReference>